<dbReference type="eggNOG" id="ENOG5030PQB">
    <property type="taxonomic scope" value="Bacteria"/>
</dbReference>
<dbReference type="RefSeq" id="WP_013619378.1">
    <property type="nucleotide sequence ID" value="NC_015164.1"/>
</dbReference>
<evidence type="ECO:0008006" key="3">
    <source>
        <dbReference type="Google" id="ProtNLM"/>
    </source>
</evidence>
<keyword evidence="2" id="KW-1185">Reference proteome</keyword>
<dbReference type="AlphaFoldDB" id="F0R7H8"/>
<gene>
    <name evidence="1" type="ordered locus">Bacsa_3498</name>
</gene>
<accession>F0R7H8</accession>
<dbReference type="Proteomes" id="UP000007486">
    <property type="component" value="Chromosome"/>
</dbReference>
<dbReference type="KEGG" id="bsa:Bacsa_3498"/>
<dbReference type="EMBL" id="CP002530">
    <property type="protein sequence ID" value="ADY38022.1"/>
    <property type="molecule type" value="Genomic_DNA"/>
</dbReference>
<sequence>MPNWCNTALVFEGDKQEIKTLYQTMKKLERRKTPLVANDFGSNWLGCLVEALGGQWKETYCRGTWYSLKCHGNTLRIETETAWDPCIETYDFICKVFPSLTYYYRSEEPMMAEYLTNDGDGRYFKERYIADMNVPDGEFIVEYFNRIEEALQWIAEISGCNIESEADVEALNEQWHTGDNEGYCYLHHYRVV</sequence>
<organism evidence="1 2">
    <name type="scientific">Phocaeicola salanitronis (strain DSM 18170 / JCM 13657 / CCUG 60908 / BL78)</name>
    <name type="common">Bacteroides salanitronis</name>
    <dbReference type="NCBI Taxonomy" id="667015"/>
    <lineage>
        <taxon>Bacteria</taxon>
        <taxon>Pseudomonadati</taxon>
        <taxon>Bacteroidota</taxon>
        <taxon>Bacteroidia</taxon>
        <taxon>Bacteroidales</taxon>
        <taxon>Bacteroidaceae</taxon>
        <taxon>Phocaeicola</taxon>
    </lineage>
</organism>
<dbReference type="STRING" id="667015.Bacsa_3498"/>
<dbReference type="HOGENOM" id="CLU_1408132_0_0_10"/>
<name>F0R7H8_PHOSB</name>
<evidence type="ECO:0000313" key="2">
    <source>
        <dbReference type="Proteomes" id="UP000007486"/>
    </source>
</evidence>
<protein>
    <recommendedName>
        <fullName evidence="3">YubB ferredoxin-like domain-containing protein</fullName>
    </recommendedName>
</protein>
<evidence type="ECO:0000313" key="1">
    <source>
        <dbReference type="EMBL" id="ADY38022.1"/>
    </source>
</evidence>
<reference evidence="1 2" key="1">
    <citation type="journal article" date="2011" name="Stand. Genomic Sci.">
        <title>Complete genome sequence of Bacteroides salanitronis type strain (BL78).</title>
        <authorList>
            <person name="Gronow S."/>
            <person name="Held B."/>
            <person name="Lucas S."/>
            <person name="Lapidus A."/>
            <person name="Del Rio T.G."/>
            <person name="Nolan M."/>
            <person name="Tice H."/>
            <person name="Deshpande S."/>
            <person name="Cheng J.F."/>
            <person name="Pitluck S."/>
            <person name="Liolios K."/>
            <person name="Pagani I."/>
            <person name="Ivanova N."/>
            <person name="Mavromatis K."/>
            <person name="Pati A."/>
            <person name="Tapia R."/>
            <person name="Han C."/>
            <person name="Goodwin L."/>
            <person name="Chen A."/>
            <person name="Palaniappan K."/>
            <person name="Land M."/>
            <person name="Hauser L."/>
            <person name="Chang Y.J."/>
            <person name="Jeffries C.D."/>
            <person name="Brambilla E.M."/>
            <person name="Rohde M."/>
            <person name="Goker M."/>
            <person name="Detter J.C."/>
            <person name="Woyke T."/>
            <person name="Bristow J."/>
            <person name="Markowitz V."/>
            <person name="Hugenholtz P."/>
            <person name="Kyrpides N.C."/>
            <person name="Klenk H.P."/>
            <person name="Eisen J.A."/>
        </authorList>
    </citation>
    <scope>NUCLEOTIDE SEQUENCE [LARGE SCALE GENOMIC DNA]</scope>
    <source>
        <strain evidence="1 2">DSM 18170</strain>
    </source>
</reference>
<proteinExistence type="predicted"/>